<evidence type="ECO:0000313" key="1">
    <source>
        <dbReference type="EMBL" id="CEG49091.1"/>
    </source>
</evidence>
<name>A0A0N7L875_PLAHL</name>
<proteinExistence type="predicted"/>
<evidence type="ECO:0000313" key="2">
    <source>
        <dbReference type="Proteomes" id="UP000054928"/>
    </source>
</evidence>
<accession>A0A0N7L875</accession>
<dbReference type="RefSeq" id="XP_024585460.1">
    <property type="nucleotide sequence ID" value="XM_024720242.1"/>
</dbReference>
<protein>
    <submittedName>
        <fullName evidence="1">Uncharacterized protein</fullName>
    </submittedName>
</protein>
<sequence>MELVKRIDFVEDGTRAACPDLHPTYIPLDEKRAELSTRAPEKLSVLLLY</sequence>
<dbReference type="EMBL" id="CCYD01003042">
    <property type="protein sequence ID" value="CEG49091.1"/>
    <property type="molecule type" value="Genomic_DNA"/>
</dbReference>
<dbReference type="AlphaFoldDB" id="A0A0N7L875"/>
<organism evidence="1 2">
    <name type="scientific">Plasmopara halstedii</name>
    <name type="common">Downy mildew of sunflower</name>
    <dbReference type="NCBI Taxonomy" id="4781"/>
    <lineage>
        <taxon>Eukaryota</taxon>
        <taxon>Sar</taxon>
        <taxon>Stramenopiles</taxon>
        <taxon>Oomycota</taxon>
        <taxon>Peronosporomycetes</taxon>
        <taxon>Peronosporales</taxon>
        <taxon>Peronosporaceae</taxon>
        <taxon>Plasmopara</taxon>
    </lineage>
</organism>
<dbReference type="Proteomes" id="UP000054928">
    <property type="component" value="Unassembled WGS sequence"/>
</dbReference>
<dbReference type="GeneID" id="36401932"/>
<reference evidence="2" key="1">
    <citation type="submission" date="2014-09" db="EMBL/GenBank/DDBJ databases">
        <authorList>
            <person name="Sharma Rahul"/>
            <person name="Thines Marco"/>
        </authorList>
    </citation>
    <scope>NUCLEOTIDE SEQUENCE [LARGE SCALE GENOMIC DNA]</scope>
</reference>
<keyword evidence="2" id="KW-1185">Reference proteome</keyword>